<dbReference type="AlphaFoldDB" id="A0A1V9X4E2"/>
<name>A0A1V9X4E2_9ACAR</name>
<proteinExistence type="predicted"/>
<sequence>MPKQVAGRVSVVGKNTAGCDLSLDFYELRVFPLLVARSVPVTRVFFRFWGRALRRAAKDKPSKVVRVLVSIGLKDDLVHEERVKDERR</sequence>
<organism evidence="1 2">
    <name type="scientific">Tropilaelaps mercedesae</name>
    <dbReference type="NCBI Taxonomy" id="418985"/>
    <lineage>
        <taxon>Eukaryota</taxon>
        <taxon>Metazoa</taxon>
        <taxon>Ecdysozoa</taxon>
        <taxon>Arthropoda</taxon>
        <taxon>Chelicerata</taxon>
        <taxon>Arachnida</taxon>
        <taxon>Acari</taxon>
        <taxon>Parasitiformes</taxon>
        <taxon>Mesostigmata</taxon>
        <taxon>Gamasina</taxon>
        <taxon>Dermanyssoidea</taxon>
        <taxon>Laelapidae</taxon>
        <taxon>Tropilaelaps</taxon>
    </lineage>
</organism>
<evidence type="ECO:0000313" key="2">
    <source>
        <dbReference type="Proteomes" id="UP000192247"/>
    </source>
</evidence>
<reference evidence="1 2" key="1">
    <citation type="journal article" date="2017" name="Gigascience">
        <title>Draft genome of the honey bee ectoparasitic mite, Tropilaelaps mercedesae, is shaped by the parasitic life history.</title>
        <authorList>
            <person name="Dong X."/>
            <person name="Armstrong S.D."/>
            <person name="Xia D."/>
            <person name="Makepeace B.L."/>
            <person name="Darby A.C."/>
            <person name="Kadowaki T."/>
        </authorList>
    </citation>
    <scope>NUCLEOTIDE SEQUENCE [LARGE SCALE GENOMIC DNA]</scope>
    <source>
        <strain evidence="1">Wuxi-XJTLU</strain>
    </source>
</reference>
<comment type="caution">
    <text evidence="1">The sequence shown here is derived from an EMBL/GenBank/DDBJ whole genome shotgun (WGS) entry which is preliminary data.</text>
</comment>
<gene>
    <name evidence="1" type="ORF">BIW11_04620</name>
</gene>
<accession>A0A1V9X4E2</accession>
<dbReference type="InParanoid" id="A0A1V9X4E2"/>
<dbReference type="Proteomes" id="UP000192247">
    <property type="component" value="Unassembled WGS sequence"/>
</dbReference>
<keyword evidence="2" id="KW-1185">Reference proteome</keyword>
<protein>
    <submittedName>
        <fullName evidence="1">Uncharacterized protein</fullName>
    </submittedName>
</protein>
<dbReference type="EMBL" id="MNPL01025923">
    <property type="protein sequence ID" value="OQR68122.1"/>
    <property type="molecule type" value="Genomic_DNA"/>
</dbReference>
<evidence type="ECO:0000313" key="1">
    <source>
        <dbReference type="EMBL" id="OQR68122.1"/>
    </source>
</evidence>